<proteinExistence type="inferred from homology"/>
<comment type="subunit">
    <text evidence="4">Binds to mitochondrial small subunit 15S rRNA.</text>
</comment>
<reference evidence="5 6" key="1">
    <citation type="journal article" date="2016" name="Genome Biol. Evol.">
        <title>Divergent and convergent evolution of fungal pathogenicity.</title>
        <authorList>
            <person name="Shang Y."/>
            <person name="Xiao G."/>
            <person name="Zheng P."/>
            <person name="Cen K."/>
            <person name="Zhan S."/>
            <person name="Wang C."/>
        </authorList>
    </citation>
    <scope>NUCLEOTIDE SEQUENCE [LARGE SCALE GENOMIC DNA]</scope>
    <source>
        <strain evidence="5 6">RCEF 4871</strain>
    </source>
</reference>
<evidence type="ECO:0000313" key="6">
    <source>
        <dbReference type="Proteomes" id="UP000243498"/>
    </source>
</evidence>
<dbReference type="InterPro" id="IPR002885">
    <property type="entry name" value="PPR_rpt"/>
</dbReference>
<dbReference type="Proteomes" id="UP000243498">
    <property type="component" value="Unassembled WGS sequence"/>
</dbReference>
<comment type="caution">
    <text evidence="5">The sequence shown here is derived from an EMBL/GenBank/DDBJ whole genome shotgun (WGS) entry which is preliminary data.</text>
</comment>
<dbReference type="AlphaFoldDB" id="A0A167H6R6"/>
<evidence type="ECO:0000256" key="2">
    <source>
        <dbReference type="ARBA" id="ARBA00022737"/>
    </source>
</evidence>
<dbReference type="SUPFAM" id="SSF48452">
    <property type="entry name" value="TPR-like"/>
    <property type="match status" value="1"/>
</dbReference>
<dbReference type="OMA" id="QLHTGFW"/>
<dbReference type="Pfam" id="PF01535">
    <property type="entry name" value="PPR"/>
    <property type="match status" value="1"/>
</dbReference>
<comment type="similarity">
    <text evidence="1">Belongs to the CCM1 family.</text>
</comment>
<sequence length="1233" mass="139568">MDVQVPVIPSSPGSTGRVPRPLYGRSLEPMTSSNVGGTILSFVDDYSCPTTTVYVRHTIYQHSDPKSPRLLNPDSLSPHVCRSYFFRLGQRTAASLESCHLQRVLSKPARSSKRCRRLHTGFWQHGASAIELSSVWPSSIRGAQGEQETVDLSAQQPLQAGLLNSTFLLDFLYPSGTYAYLRRLYPSLLRPREEYNSVGALRRRTFTSLVAAEVDTSPALFRCSDNASQKTDRTGKTVSRGYPGDFSGQTSDFSSKMTSVAKDSPQGSFRAIDYSRSGCKAYLEVLTDLLSRPEEKSYHDVWDMYCRLDESERQYLRGLVVIYLSASNGAIDIGRAISLLQQMPTEQLDDRLQAAGVLLHLRAGDWTAAIDLFNKGLATKSCGAGFNYILETAIINKEWPIALKVWLEYNSHILESGTTASSVYADLPSLISVPDLAKLYFSFEHYLEVEAAGPVKAINLYQDTRQGLLSLRRWLAQKVLRQPCSPRQAKTVLQIWNDEKLYKSYLLCMLKRWKDGLETRASLAMLSEIYQQYHTMDNAKPPRLLLRQMFNFYYPTDAAGVVRVYSDWHKFWGELDEWGFEKFLKFYSTAGDVQAVKYLWARYTMLFPEALKTPQAFRGTMNVYAQLGDVAGAEHELQTMTDQYEVKPDVDTWNILLKCYSRADDHARVLRCFEKIKQVSQPDSFTYAQVMATAAKKGDLATTLDFYNQSQQAGVQISKEMAMSLVLVYCHNDRLVDAQKICTEFAERNLTSTAVWNQLVYFNGMQGKLKTCYGILQAMTKYGLEWDHQTHEYLLQGLVQVNQVQQAYRLLQSARNNDIFPLGSEHFAVVMAGAVRTGQLGLVETILSHMESAGFAVPLKAHVSLLEAAIRHNPAAQKTRALAKSLVSHLLLMLQPTKTQLPTTSPDVPAWGVPTGLVELKRQTKEVGRAIMLLIELRDFVAVEQLVTAYLDALPEFKQKNCFPPDIASALMLGYLKEGKHNEVHSMWQRTLDAVLASGKTPEGAIYPALQYDLARPLNVVAEAYREVNDGPGLLNTVEQLTSAGFRLTRTNWNLCIRYLAEMGLWERAMDWCEDWLMARWRGWTPPGRSPQERRDLKNTRVLAASKGTVFSLQKEWLKLRKLAAWSGAISSKLKEIERRHPMLHHAFITTDYEHLAATWVLPRRKSMTKAIKEMLSPMSPDELKAMRKALEKQLRLVNRRKTRKAAHRPVSHRCRAVKETGRRFDEGPPHEG</sequence>
<dbReference type="STRING" id="1081105.A0A167H6R6"/>
<organism evidence="5 6">
    <name type="scientific">Metarhizium rileyi (strain RCEF 4871)</name>
    <name type="common">Nomuraea rileyi</name>
    <dbReference type="NCBI Taxonomy" id="1649241"/>
    <lineage>
        <taxon>Eukaryota</taxon>
        <taxon>Fungi</taxon>
        <taxon>Dikarya</taxon>
        <taxon>Ascomycota</taxon>
        <taxon>Pezizomycotina</taxon>
        <taxon>Sordariomycetes</taxon>
        <taxon>Hypocreomycetidae</taxon>
        <taxon>Hypocreales</taxon>
        <taxon>Clavicipitaceae</taxon>
        <taxon>Metarhizium</taxon>
    </lineage>
</organism>
<dbReference type="OrthoDB" id="185373at2759"/>
<gene>
    <name evidence="5" type="ORF">NOR_02041</name>
</gene>
<evidence type="ECO:0000256" key="3">
    <source>
        <dbReference type="ARBA" id="ARBA00044493"/>
    </source>
</evidence>
<dbReference type="EMBL" id="AZHC01000005">
    <property type="protein sequence ID" value="OAA47551.1"/>
    <property type="molecule type" value="Genomic_DNA"/>
</dbReference>
<comment type="function">
    <text evidence="3">Regulates mitochondrial small subunit maturation by controlling 15S rRNA 5'-end processing. Localizes to the 5' precursor of the 15S rRNA in a position that is subsequently occupied by mS47 in the mature yeast mtSSU. Uses structure and sequence-specific RNA recognition, binding to a single-stranded region of the precursor and specifically recognizing bases -6 to -1. The exchange of Ccm1 for mS47 is coupled to the irreversible removal of precursor rRNA that is accompanied by conformational changes of the mitoribosomal proteins uS5m and mS26. These conformational changes signal completion of 5'-end rRNA processing through protection of the mature 5'-end of the 15S rRNA and stabilization of mS47. The removal of the 5' precursor together with the dissociation of Ccm1 may be catalyzed by the 5'-3' exoribonuclease Pet127. Involved in the specific removal of group I introns in mitochondrial encoded transcripts.</text>
</comment>
<dbReference type="InterPro" id="IPR011990">
    <property type="entry name" value="TPR-like_helical_dom_sf"/>
</dbReference>
<dbReference type="Gene3D" id="1.25.40.10">
    <property type="entry name" value="Tetratricopeptide repeat domain"/>
    <property type="match status" value="2"/>
</dbReference>
<accession>A0A167H6R6</accession>
<dbReference type="PANTHER" id="PTHR47447:SF17">
    <property type="entry name" value="OS12G0638900 PROTEIN"/>
    <property type="match status" value="1"/>
</dbReference>
<protein>
    <submittedName>
        <fullName evidence="5">Pentatricopeptide repeat containing protein</fullName>
    </submittedName>
</protein>
<evidence type="ECO:0000256" key="1">
    <source>
        <dbReference type="ARBA" id="ARBA00006192"/>
    </source>
</evidence>
<evidence type="ECO:0000313" key="5">
    <source>
        <dbReference type="EMBL" id="OAA47551.1"/>
    </source>
</evidence>
<keyword evidence="6" id="KW-1185">Reference proteome</keyword>
<evidence type="ECO:0000256" key="4">
    <source>
        <dbReference type="ARBA" id="ARBA00044511"/>
    </source>
</evidence>
<keyword evidence="2" id="KW-0677">Repeat</keyword>
<dbReference type="PANTHER" id="PTHR47447">
    <property type="entry name" value="OS03G0856100 PROTEIN"/>
    <property type="match status" value="1"/>
</dbReference>
<name>A0A167H6R6_METRR</name>